<evidence type="ECO:0000313" key="4">
    <source>
        <dbReference type="Proteomes" id="UP001324427"/>
    </source>
</evidence>
<gene>
    <name evidence="3" type="ORF">LTR36_010105</name>
</gene>
<evidence type="ECO:0000256" key="1">
    <source>
        <dbReference type="SAM" id="MobiDB-lite"/>
    </source>
</evidence>
<feature type="region of interest" description="Disordered" evidence="1">
    <location>
        <begin position="39"/>
        <end position="73"/>
    </location>
</feature>
<evidence type="ECO:0000259" key="2">
    <source>
        <dbReference type="Pfam" id="PF20253"/>
    </source>
</evidence>
<name>A0AAV9JSL4_9PEZI</name>
<comment type="caution">
    <text evidence="3">The sequence shown here is derived from an EMBL/GenBank/DDBJ whole genome shotgun (WGS) entry which is preliminary data.</text>
</comment>
<dbReference type="AlphaFoldDB" id="A0AAV9JSL4"/>
<dbReference type="Proteomes" id="UP001324427">
    <property type="component" value="Unassembled WGS sequence"/>
</dbReference>
<keyword evidence="4" id="KW-1185">Reference proteome</keyword>
<protein>
    <recommendedName>
        <fullName evidence="2">DUF6604 domain-containing protein</fullName>
    </recommendedName>
</protein>
<dbReference type="InterPro" id="IPR046539">
    <property type="entry name" value="DUF6604"/>
</dbReference>
<organism evidence="3 4">
    <name type="scientific">Oleoguttula mirabilis</name>
    <dbReference type="NCBI Taxonomy" id="1507867"/>
    <lineage>
        <taxon>Eukaryota</taxon>
        <taxon>Fungi</taxon>
        <taxon>Dikarya</taxon>
        <taxon>Ascomycota</taxon>
        <taxon>Pezizomycotina</taxon>
        <taxon>Dothideomycetes</taxon>
        <taxon>Dothideomycetidae</taxon>
        <taxon>Mycosphaerellales</taxon>
        <taxon>Teratosphaeriaceae</taxon>
        <taxon>Oleoguttula</taxon>
    </lineage>
</organism>
<proteinExistence type="predicted"/>
<evidence type="ECO:0000313" key="3">
    <source>
        <dbReference type="EMBL" id="KAK4548235.1"/>
    </source>
</evidence>
<sequence>MDTNAVTDLYQRYKIGTKHVVLWLADTARKTSDLASVLPSMQGATTETTDPARKTTKGNKRKKEKKNEPDAKRLPASILTLSTQDLARLADAIASTASADKPAPAGIETTISVLEDVISGRSECTVWYRTQAEDDSIVVAESDKRHRHFVDVLRAVLEILKKTLRASRPKTAKSKKATLGAELQVADKALSNAFASLHLHEPAYLQPAEAVPAGRKIRSTTAKTMKCALEQTDEDVIFALCLPAAGEVTDKGFMLIHIAFAKLQAEFPELATFDDVSKKLRIRLTSTDGVLDSFMCDASKGSSAAGSVAGDLLCIPAVSCLSVMRVCIIEILSKDINVERMQNAVAHVLTGHRLGRVIVLHLSELVEFLLDKNVEAFLGYDVFVQDLLAFLMTPSLALHFVVEFQIYMDISDVIEKTGGRPYWTANHYAEYTKEVYARFTDAVTELNMVSASGGPLKPSQLQESVLRTINEAIGKPVIRRVDAIIQDAEDDEDDHSYVSLVLIFFPAMTGVLMSSLARLRYLDGVDICSKDSVVVAAAHLYKACRNSDALENAWEDMEFVIAHHGAQLGLREATATATPALAAAKRYGLAMGVELREYTKRARKLAREQVMGGLYGISRVALPKQSKAAPRKRCAFVGISEPYLRLLTENTAKRESLGATQWEAVNSTLHQLAHQLLSDESQDVDRDLRAQWQMCQSLTPVQLLDVFKSALIASEPTVHFSYHLLYGQCSILLEGVKKGVLGTLRRRHVWPGFVVPDEGTQLHQIVDDVLWKAAEEEMLQQSADPESMLQYSSNYFAKIIDSGRGGTWCHNAAQFSSGTLASWMKPQDEDGEDPMHLREKPEHLSNAKVTICGTEIQLTKPTKDPRWEEWRLRMAEVDMVVEAQGGSTLSHKERKQMVKRVMEQCGVKRWYKDKGDRCACKEASACACAVQS</sequence>
<accession>A0AAV9JSL4</accession>
<dbReference type="PANTHER" id="PTHR38795:SF1">
    <property type="entry name" value="DUF6604 DOMAIN-CONTAINING PROTEIN"/>
    <property type="match status" value="1"/>
</dbReference>
<dbReference type="PANTHER" id="PTHR38795">
    <property type="entry name" value="DUF6604 DOMAIN-CONTAINING PROTEIN"/>
    <property type="match status" value="1"/>
</dbReference>
<feature type="compositionally biased region" description="Basic residues" evidence="1">
    <location>
        <begin position="54"/>
        <end position="64"/>
    </location>
</feature>
<reference evidence="3 4" key="1">
    <citation type="submission" date="2021-11" db="EMBL/GenBank/DDBJ databases">
        <title>Black yeast isolated from Biological Soil Crust.</title>
        <authorList>
            <person name="Kurbessoian T."/>
        </authorList>
    </citation>
    <scope>NUCLEOTIDE SEQUENCE [LARGE SCALE GENOMIC DNA]</scope>
    <source>
        <strain evidence="3 4">CCFEE 5522</strain>
    </source>
</reference>
<dbReference type="EMBL" id="JAVFHQ010000008">
    <property type="protein sequence ID" value="KAK4548235.1"/>
    <property type="molecule type" value="Genomic_DNA"/>
</dbReference>
<feature type="domain" description="DUF6604" evidence="2">
    <location>
        <begin position="11"/>
        <end position="241"/>
    </location>
</feature>
<dbReference type="Pfam" id="PF20253">
    <property type="entry name" value="DUF6604"/>
    <property type="match status" value="1"/>
</dbReference>